<gene>
    <name evidence="1" type="ORF">BV22DRAFT_1133846</name>
</gene>
<evidence type="ECO:0000313" key="2">
    <source>
        <dbReference type="Proteomes" id="UP000790709"/>
    </source>
</evidence>
<keyword evidence="2" id="KW-1185">Reference proteome</keyword>
<dbReference type="EMBL" id="MU266662">
    <property type="protein sequence ID" value="KAH7919415.1"/>
    <property type="molecule type" value="Genomic_DNA"/>
</dbReference>
<dbReference type="Proteomes" id="UP000790709">
    <property type="component" value="Unassembled WGS sequence"/>
</dbReference>
<reference evidence="1" key="1">
    <citation type="journal article" date="2021" name="New Phytol.">
        <title>Evolutionary innovations through gain and loss of genes in the ectomycorrhizal Boletales.</title>
        <authorList>
            <person name="Wu G."/>
            <person name="Miyauchi S."/>
            <person name="Morin E."/>
            <person name="Kuo A."/>
            <person name="Drula E."/>
            <person name="Varga T."/>
            <person name="Kohler A."/>
            <person name="Feng B."/>
            <person name="Cao Y."/>
            <person name="Lipzen A."/>
            <person name="Daum C."/>
            <person name="Hundley H."/>
            <person name="Pangilinan J."/>
            <person name="Johnson J."/>
            <person name="Barry K."/>
            <person name="LaButti K."/>
            <person name="Ng V."/>
            <person name="Ahrendt S."/>
            <person name="Min B."/>
            <person name="Choi I.G."/>
            <person name="Park H."/>
            <person name="Plett J.M."/>
            <person name="Magnuson J."/>
            <person name="Spatafora J.W."/>
            <person name="Nagy L.G."/>
            <person name="Henrissat B."/>
            <person name="Grigoriev I.V."/>
            <person name="Yang Z.L."/>
            <person name="Xu J."/>
            <person name="Martin F.M."/>
        </authorList>
    </citation>
    <scope>NUCLEOTIDE SEQUENCE</scope>
    <source>
        <strain evidence="1">KUC20120723A-06</strain>
    </source>
</reference>
<protein>
    <submittedName>
        <fullName evidence="1">Uncharacterized protein</fullName>
    </submittedName>
</protein>
<sequence>MYSRSTVPDLLQNHEHIVDGETERVIKDAAATVYLVEAETTFSTRLECILAMILYPDVQERACAETDAVVDRDALPCFEHCSSLPYKPSYGVPGVCEVFCYFSDSTAHRLPGMYPTALCISLTPSREISSLLHMQDMHDVFVLFVLTRHAAFRKTRPDQQHEECQDLI</sequence>
<evidence type="ECO:0000313" key="1">
    <source>
        <dbReference type="EMBL" id="KAH7919415.1"/>
    </source>
</evidence>
<accession>A0ACB8B1K5</accession>
<organism evidence="1 2">
    <name type="scientific">Leucogyrophana mollusca</name>
    <dbReference type="NCBI Taxonomy" id="85980"/>
    <lineage>
        <taxon>Eukaryota</taxon>
        <taxon>Fungi</taxon>
        <taxon>Dikarya</taxon>
        <taxon>Basidiomycota</taxon>
        <taxon>Agaricomycotina</taxon>
        <taxon>Agaricomycetes</taxon>
        <taxon>Agaricomycetidae</taxon>
        <taxon>Boletales</taxon>
        <taxon>Boletales incertae sedis</taxon>
        <taxon>Leucogyrophana</taxon>
    </lineage>
</organism>
<proteinExistence type="predicted"/>
<name>A0ACB8B1K5_9AGAM</name>
<comment type="caution">
    <text evidence="1">The sequence shown here is derived from an EMBL/GenBank/DDBJ whole genome shotgun (WGS) entry which is preliminary data.</text>
</comment>